<name>A0A0M0KLJ2_ALKHA</name>
<keyword evidence="1" id="KW-0732">Signal</keyword>
<dbReference type="AlphaFoldDB" id="A0A0M0KLJ2"/>
<organism evidence="2">
    <name type="scientific">Halalkalibacterium halodurans</name>
    <name type="common">Bacillus halodurans</name>
    <dbReference type="NCBI Taxonomy" id="86665"/>
    <lineage>
        <taxon>Bacteria</taxon>
        <taxon>Bacillati</taxon>
        <taxon>Bacillota</taxon>
        <taxon>Bacilli</taxon>
        <taxon>Bacillales</taxon>
        <taxon>Bacillaceae</taxon>
        <taxon>Halalkalibacterium (ex Joshi et al. 2022)</taxon>
    </lineage>
</organism>
<gene>
    <name evidence="2" type="ORF">AMD02_10795</name>
</gene>
<evidence type="ECO:0000313" key="2">
    <source>
        <dbReference type="EMBL" id="KOO39273.1"/>
    </source>
</evidence>
<reference evidence="2" key="1">
    <citation type="submission" date="2015-08" db="EMBL/GenBank/DDBJ databases">
        <title>Complete DNA Sequence of Pseudomonas syringae pv. actinidiae, the Causal Agent of Kiwifruit Canker Disease.</title>
        <authorList>
            <person name="Rikkerink E.H.A."/>
            <person name="Fineran P.C."/>
        </authorList>
    </citation>
    <scope>NUCLEOTIDE SEQUENCE</scope>
    <source>
        <strain evidence="2">DSM 13666</strain>
    </source>
</reference>
<evidence type="ECO:0000256" key="1">
    <source>
        <dbReference type="SAM" id="SignalP"/>
    </source>
</evidence>
<feature type="signal peptide" evidence="1">
    <location>
        <begin position="1"/>
        <end position="25"/>
    </location>
</feature>
<dbReference type="RefSeq" id="WP_053431316.1">
    <property type="nucleotide sequence ID" value="NZ_LILD02000001.1"/>
</dbReference>
<comment type="caution">
    <text evidence="2">The sequence shown here is derived from an EMBL/GenBank/DDBJ whole genome shotgun (WGS) entry which is preliminary data.</text>
</comment>
<dbReference type="PROSITE" id="PS51257">
    <property type="entry name" value="PROKAR_LIPOPROTEIN"/>
    <property type="match status" value="1"/>
</dbReference>
<proteinExistence type="predicted"/>
<sequence>MKRRFTLFILLMTTIGFIFSGCQQATEEQVANDMIAQEHDRAKMVTPPSNTKVQQQQQNTHEDYVTEYADHFGYYLMEAAHELEALAPFYREGQTVRMNEPEARERLRELHAWTKSMLVKDTPSEFQGVRNVLESLEIELNTVTNLHDELVSNPTSGNRARTKVHFENAVSNLKQVERAYLTVLDNEGLY</sequence>
<feature type="chain" id="PRO_5044367176" evidence="1">
    <location>
        <begin position="26"/>
        <end position="190"/>
    </location>
</feature>
<dbReference type="EMBL" id="LILD01000001">
    <property type="protein sequence ID" value="KOO39273.1"/>
    <property type="molecule type" value="Genomic_DNA"/>
</dbReference>
<protein>
    <submittedName>
        <fullName evidence="2">Uncharacterized protein</fullName>
    </submittedName>
</protein>
<dbReference type="PATRIC" id="fig|136160.3.peg.2560"/>
<accession>A0A0M0KLJ2</accession>